<accession>A0A8J2FVX0</accession>
<gene>
    <name evidence="1" type="ORF">MPNT_20082</name>
</gene>
<dbReference type="Gene3D" id="1.20.1290.10">
    <property type="entry name" value="AhpD-like"/>
    <property type="match status" value="1"/>
</dbReference>
<evidence type="ECO:0000313" key="2">
    <source>
        <dbReference type="Proteomes" id="UP000663859"/>
    </source>
</evidence>
<protein>
    <submittedName>
        <fullName evidence="1">Uncharacterized protein</fullName>
    </submittedName>
</protein>
<organism evidence="1 2">
    <name type="scientific">Candidatus Methylacidithermus pantelleriae</name>
    <dbReference type="NCBI Taxonomy" id="2744239"/>
    <lineage>
        <taxon>Bacteria</taxon>
        <taxon>Pseudomonadati</taxon>
        <taxon>Verrucomicrobiota</taxon>
        <taxon>Methylacidiphilae</taxon>
        <taxon>Methylacidiphilales</taxon>
        <taxon>Methylacidiphilaceae</taxon>
        <taxon>Candidatus Methylacidithermus</taxon>
    </lineage>
</organism>
<reference evidence="1" key="1">
    <citation type="submission" date="2021-02" db="EMBL/GenBank/DDBJ databases">
        <authorList>
            <person name="Cremers G."/>
            <person name="Picone N."/>
        </authorList>
    </citation>
    <scope>NUCLEOTIDE SEQUENCE</scope>
    <source>
        <strain evidence="1">PQ17</strain>
    </source>
</reference>
<evidence type="ECO:0000313" key="1">
    <source>
        <dbReference type="EMBL" id="CAF0695999.1"/>
    </source>
</evidence>
<name>A0A8J2FVX0_9BACT</name>
<dbReference type="SUPFAM" id="SSF69118">
    <property type="entry name" value="AhpD-like"/>
    <property type="match status" value="1"/>
</dbReference>
<dbReference type="InterPro" id="IPR029032">
    <property type="entry name" value="AhpD-like"/>
</dbReference>
<comment type="caution">
    <text evidence="1">The sequence shown here is derived from an EMBL/GenBank/DDBJ whole genome shotgun (WGS) entry which is preliminary data.</text>
</comment>
<dbReference type="Proteomes" id="UP000663859">
    <property type="component" value="Unassembled WGS sequence"/>
</dbReference>
<proteinExistence type="predicted"/>
<sequence>MRRACFKRCLESKHISESPVLNDPCGSLLRFELRSSTVAHSVSICTRKAPRARGESKQRINLLDSWREAAFWTELERAALEWTKAVMLTAGGQVPEDVSERARRQFSEQELVNLTLAVIAINGGNRLLIYEFSGCSRCLPVESVRVDRFVEMMGARTFLVCSDRLIPSGPGRNLTTERLTEAVRSASDTVIAMSKCNDSFNSAVKLVSENVDCPDRLGGQTGVMVGSHARTDGSDHGLGVCTQHLRARQREHRSQSRFHHPGA</sequence>
<keyword evidence="2" id="KW-1185">Reference proteome</keyword>
<dbReference type="AlphaFoldDB" id="A0A8J2FVX0"/>
<dbReference type="EMBL" id="CAJNOB010000012">
    <property type="protein sequence ID" value="CAF0695999.1"/>
    <property type="molecule type" value="Genomic_DNA"/>
</dbReference>